<evidence type="ECO:0000313" key="2">
    <source>
        <dbReference type="EMBL" id="RYR18622.1"/>
    </source>
</evidence>
<keyword evidence="1" id="KW-1133">Transmembrane helix</keyword>
<dbReference type="AlphaFoldDB" id="A0A444ZX66"/>
<name>A0A444ZX66_ARAHY</name>
<keyword evidence="1" id="KW-0812">Transmembrane</keyword>
<gene>
    <name evidence="2" type="ORF">Ahy_B03g063240</name>
</gene>
<proteinExistence type="predicted"/>
<organism evidence="2 3">
    <name type="scientific">Arachis hypogaea</name>
    <name type="common">Peanut</name>
    <dbReference type="NCBI Taxonomy" id="3818"/>
    <lineage>
        <taxon>Eukaryota</taxon>
        <taxon>Viridiplantae</taxon>
        <taxon>Streptophyta</taxon>
        <taxon>Embryophyta</taxon>
        <taxon>Tracheophyta</taxon>
        <taxon>Spermatophyta</taxon>
        <taxon>Magnoliopsida</taxon>
        <taxon>eudicotyledons</taxon>
        <taxon>Gunneridae</taxon>
        <taxon>Pentapetalae</taxon>
        <taxon>rosids</taxon>
        <taxon>fabids</taxon>
        <taxon>Fabales</taxon>
        <taxon>Fabaceae</taxon>
        <taxon>Papilionoideae</taxon>
        <taxon>50 kb inversion clade</taxon>
        <taxon>dalbergioids sensu lato</taxon>
        <taxon>Dalbergieae</taxon>
        <taxon>Pterocarpus clade</taxon>
        <taxon>Arachis</taxon>
    </lineage>
</organism>
<keyword evidence="1" id="KW-0472">Membrane</keyword>
<evidence type="ECO:0000313" key="3">
    <source>
        <dbReference type="Proteomes" id="UP000289738"/>
    </source>
</evidence>
<dbReference type="Proteomes" id="UP000289738">
    <property type="component" value="Chromosome B03"/>
</dbReference>
<dbReference type="EMBL" id="SDMP01000013">
    <property type="protein sequence ID" value="RYR18622.1"/>
    <property type="molecule type" value="Genomic_DNA"/>
</dbReference>
<evidence type="ECO:0000256" key="1">
    <source>
        <dbReference type="SAM" id="Phobius"/>
    </source>
</evidence>
<accession>A0A444ZX66</accession>
<comment type="caution">
    <text evidence="2">The sequence shown here is derived from an EMBL/GenBank/DDBJ whole genome shotgun (WGS) entry which is preliminary data.</text>
</comment>
<feature type="transmembrane region" description="Helical" evidence="1">
    <location>
        <begin position="91"/>
        <end position="113"/>
    </location>
</feature>
<reference evidence="2 3" key="1">
    <citation type="submission" date="2019-01" db="EMBL/GenBank/DDBJ databases">
        <title>Sequencing of cultivated peanut Arachis hypogaea provides insights into genome evolution and oil improvement.</title>
        <authorList>
            <person name="Chen X."/>
        </authorList>
    </citation>
    <scope>NUCLEOTIDE SEQUENCE [LARGE SCALE GENOMIC DNA]</scope>
    <source>
        <strain evidence="3">cv. Fuhuasheng</strain>
        <tissue evidence="2">Leaves</tissue>
    </source>
</reference>
<keyword evidence="3" id="KW-1185">Reference proteome</keyword>
<protein>
    <submittedName>
        <fullName evidence="2">Uncharacterized protein</fullName>
    </submittedName>
</protein>
<sequence>MNTEFPWSKVKANCSSVEGASFWGTSAVPLLVAASFGCDAGAPSGAGFPSLDAVSFASLPSLGPLAGAGGGGIIFNSICRILARSVGLPGFGPWITVIDGLFSLSLSFLPLLFSMLGTSRGMISPIAFQKEVNNDDDDDVLPSPFLCFEPC</sequence>